<gene>
    <name evidence="1" type="ORF">A9E74_02590</name>
</gene>
<dbReference type="Pfam" id="PF11342">
    <property type="entry name" value="DUF3144"/>
    <property type="match status" value="1"/>
</dbReference>
<proteinExistence type="predicted"/>
<evidence type="ECO:0000313" key="1">
    <source>
        <dbReference type="EMBL" id="ODN65635.1"/>
    </source>
</evidence>
<protein>
    <recommendedName>
        <fullName evidence="3">DUF3144 domain-containing protein</fullName>
    </recommendedName>
</protein>
<evidence type="ECO:0008006" key="3">
    <source>
        <dbReference type="Google" id="ProtNLM"/>
    </source>
</evidence>
<dbReference type="EMBL" id="MCRI01000048">
    <property type="protein sequence ID" value="ODN65635.1"/>
    <property type="molecule type" value="Genomic_DNA"/>
</dbReference>
<dbReference type="Proteomes" id="UP000094379">
    <property type="component" value="Unassembled WGS sequence"/>
</dbReference>
<sequence length="102" mass="11809">MSERDNGFFDRADAYIKLANTQMEKGIQAGEVSPSFMYGLARYSAWFTASGWTNAQDMTDAKDETVKFFVSEFRRMLELNMEDYIQNFDNYVQASEQLQNKG</sequence>
<evidence type="ECO:0000313" key="2">
    <source>
        <dbReference type="Proteomes" id="UP000094379"/>
    </source>
</evidence>
<comment type="caution">
    <text evidence="1">The sequence shown here is derived from an EMBL/GenBank/DDBJ whole genome shotgun (WGS) entry which is preliminary data.</text>
</comment>
<dbReference type="Gene3D" id="1.10.287.3020">
    <property type="match status" value="1"/>
</dbReference>
<keyword evidence="2" id="KW-1185">Reference proteome</keyword>
<dbReference type="InterPro" id="IPR021490">
    <property type="entry name" value="DUF3144"/>
</dbReference>
<dbReference type="PATRIC" id="fig|291169.3.peg.2616"/>
<name>A0A1E3GNX0_9GAMM</name>
<dbReference type="RefSeq" id="WP_069296957.1">
    <property type="nucleotide sequence ID" value="NZ_MCRI01000048.1"/>
</dbReference>
<organism evidence="1 2">
    <name type="scientific">Methylophaga muralis</name>
    <dbReference type="NCBI Taxonomy" id="291169"/>
    <lineage>
        <taxon>Bacteria</taxon>
        <taxon>Pseudomonadati</taxon>
        <taxon>Pseudomonadota</taxon>
        <taxon>Gammaproteobacteria</taxon>
        <taxon>Thiotrichales</taxon>
        <taxon>Piscirickettsiaceae</taxon>
        <taxon>Methylophaga</taxon>
    </lineage>
</organism>
<dbReference type="STRING" id="291169.A9E74_02590"/>
<reference evidence="1 2" key="1">
    <citation type="submission" date="2016-07" db="EMBL/GenBank/DDBJ databases">
        <title>Draft Genome Sequence of Methylophaga muralis Bur 1.</title>
        <authorList>
            <person name="Vasilenko O.V."/>
            <person name="Doronina N.V."/>
            <person name="Shmareva M.N."/>
            <person name="Tarlachkov S.V."/>
            <person name="Mustakhimov I."/>
            <person name="Trotsenko Y.A."/>
        </authorList>
    </citation>
    <scope>NUCLEOTIDE SEQUENCE [LARGE SCALE GENOMIC DNA]</scope>
    <source>
        <strain evidence="1 2">Bur 1</strain>
    </source>
</reference>
<dbReference type="AlphaFoldDB" id="A0A1E3GNX0"/>
<accession>A0A1E3GNX0</accession>